<evidence type="ECO:0008006" key="4">
    <source>
        <dbReference type="Google" id="ProtNLM"/>
    </source>
</evidence>
<organism evidence="2 3">
    <name type="scientific">Peribacillus muralis</name>
    <dbReference type="NCBI Taxonomy" id="264697"/>
    <lineage>
        <taxon>Bacteria</taxon>
        <taxon>Bacillati</taxon>
        <taxon>Bacillota</taxon>
        <taxon>Bacilli</taxon>
        <taxon>Bacillales</taxon>
        <taxon>Bacillaceae</taxon>
        <taxon>Peribacillus</taxon>
    </lineage>
</organism>
<reference evidence="2 3" key="1">
    <citation type="submission" date="2016-08" db="EMBL/GenBank/DDBJ databases">
        <title>Complete genome sequence of Bacillus muralis G25-68, a strain with toxicity to nematodes.</title>
        <authorList>
            <person name="Zheng Z."/>
        </authorList>
    </citation>
    <scope>NUCLEOTIDE SEQUENCE [LARGE SCALE GENOMIC DNA]</scope>
    <source>
        <strain evidence="2 3">G25-68</strain>
    </source>
</reference>
<keyword evidence="1" id="KW-1133">Transmembrane helix</keyword>
<evidence type="ECO:0000256" key="1">
    <source>
        <dbReference type="SAM" id="Phobius"/>
    </source>
</evidence>
<name>A0A1B3XT53_9BACI</name>
<evidence type="ECO:0000313" key="3">
    <source>
        <dbReference type="Proteomes" id="UP000077926"/>
    </source>
</evidence>
<proteinExistence type="predicted"/>
<feature type="transmembrane region" description="Helical" evidence="1">
    <location>
        <begin position="25"/>
        <end position="42"/>
    </location>
</feature>
<dbReference type="KEGG" id="bmur:ABE28_018655"/>
<dbReference type="Proteomes" id="UP000077926">
    <property type="component" value="Chromosome"/>
</dbReference>
<gene>
    <name evidence="2" type="ORF">ABE28_018655</name>
</gene>
<feature type="transmembrane region" description="Helical" evidence="1">
    <location>
        <begin position="49"/>
        <end position="67"/>
    </location>
</feature>
<dbReference type="EMBL" id="CP017080">
    <property type="protein sequence ID" value="AOH56392.1"/>
    <property type="molecule type" value="Genomic_DNA"/>
</dbReference>
<keyword evidence="3" id="KW-1185">Reference proteome</keyword>
<sequence length="71" mass="8541">MFFFLIIIMAGLCYLQYKLVKKSTILAGLLLPVIFSVTYIVLNFDFFHLYVLVFCIILWFLFFWKMINSKK</sequence>
<protein>
    <recommendedName>
        <fullName evidence="4">DUF2651 domain-containing protein</fullName>
    </recommendedName>
</protein>
<dbReference type="STRING" id="264697.ABE28_018655"/>
<evidence type="ECO:0000313" key="2">
    <source>
        <dbReference type="EMBL" id="AOH56392.1"/>
    </source>
</evidence>
<accession>A0A1B3XT53</accession>
<keyword evidence="1" id="KW-0472">Membrane</keyword>
<keyword evidence="1" id="KW-0812">Transmembrane</keyword>
<dbReference type="AlphaFoldDB" id="A0A1B3XT53"/>